<dbReference type="Proteomes" id="UP000267049">
    <property type="component" value="Unassembled WGS sequence"/>
</dbReference>
<comment type="caution">
    <text evidence="1">The sequence shown here is derived from an EMBL/GenBank/DDBJ whole genome shotgun (WGS) entry which is preliminary data.</text>
</comment>
<keyword evidence="2" id="KW-1185">Reference proteome</keyword>
<gene>
    <name evidence="1" type="ORF">EER27_08710</name>
</gene>
<dbReference type="AlphaFoldDB" id="A0A3M8SYW1"/>
<evidence type="ECO:0000313" key="1">
    <source>
        <dbReference type="EMBL" id="RNF84444.1"/>
    </source>
</evidence>
<reference evidence="1 2" key="1">
    <citation type="submission" date="2018-11" db="EMBL/GenBank/DDBJ databases">
        <title>Lysobacter cryohumiis sp. nov., isolated from soil in the Tianshan Mountains, Xinjiang, China.</title>
        <authorList>
            <person name="Luo Y."/>
            <person name="Sheng H."/>
        </authorList>
    </citation>
    <scope>NUCLEOTIDE SEQUENCE [LARGE SCALE GENOMIC DNA]</scope>
    <source>
        <strain evidence="1 2">ZS60</strain>
    </source>
</reference>
<evidence type="ECO:0000313" key="2">
    <source>
        <dbReference type="Proteomes" id="UP000267049"/>
    </source>
</evidence>
<accession>A0A3M8SYW1</accession>
<sequence length="91" mass="9776">MAHGARAPSHTPILDIRTIAVERSERLHAFAAAGALVAYRDAPADLSSTTRFQTGALGSTARRINGGGLRLLATGQRRRRSALFLSDHNVR</sequence>
<dbReference type="EMBL" id="RIBS01000003">
    <property type="protein sequence ID" value="RNF84444.1"/>
    <property type="molecule type" value="Genomic_DNA"/>
</dbReference>
<proteinExistence type="predicted"/>
<name>A0A3M8SYW1_9GAMM</name>
<organism evidence="1 2">
    <name type="scientific">Montanilutibacter psychrotolerans</name>
    <dbReference type="NCBI Taxonomy" id="1327343"/>
    <lineage>
        <taxon>Bacteria</taxon>
        <taxon>Pseudomonadati</taxon>
        <taxon>Pseudomonadota</taxon>
        <taxon>Gammaproteobacteria</taxon>
        <taxon>Lysobacterales</taxon>
        <taxon>Lysobacteraceae</taxon>
        <taxon>Montanilutibacter</taxon>
    </lineage>
</organism>
<protein>
    <submittedName>
        <fullName evidence="1">Uncharacterized protein</fullName>
    </submittedName>
</protein>